<organism evidence="1 3">
    <name type="scientific">Legionella feeleii</name>
    <dbReference type="NCBI Taxonomy" id="453"/>
    <lineage>
        <taxon>Bacteria</taxon>
        <taxon>Pseudomonadati</taxon>
        <taxon>Pseudomonadota</taxon>
        <taxon>Gammaproteobacteria</taxon>
        <taxon>Legionellales</taxon>
        <taxon>Legionellaceae</taxon>
        <taxon>Legionella</taxon>
    </lineage>
</organism>
<dbReference type="EMBL" id="UASS01000038">
    <property type="protein sequence ID" value="SPX62475.1"/>
    <property type="molecule type" value="Genomic_DNA"/>
</dbReference>
<evidence type="ECO:0000313" key="3">
    <source>
        <dbReference type="Proteomes" id="UP000054698"/>
    </source>
</evidence>
<protein>
    <submittedName>
        <fullName evidence="1">Uncharacterized protein</fullName>
    </submittedName>
</protein>
<gene>
    <name evidence="1" type="ORF">Lfee_2831</name>
    <name evidence="2" type="ORF">NCTC12022_03236</name>
</gene>
<dbReference type="Proteomes" id="UP000054698">
    <property type="component" value="Unassembled WGS sequence"/>
</dbReference>
<evidence type="ECO:0000313" key="2">
    <source>
        <dbReference type="EMBL" id="SPX62475.1"/>
    </source>
</evidence>
<reference evidence="2 4" key="2">
    <citation type="submission" date="2018-06" db="EMBL/GenBank/DDBJ databases">
        <authorList>
            <consortium name="Pathogen Informatics"/>
            <person name="Doyle S."/>
        </authorList>
    </citation>
    <scope>NUCLEOTIDE SEQUENCE [LARGE SCALE GENOMIC DNA]</scope>
    <source>
        <strain evidence="2 4">NCTC12022</strain>
    </source>
</reference>
<dbReference type="PATRIC" id="fig|453.4.peg.3094"/>
<name>A0A0W0THT8_9GAMM</name>
<keyword evidence="3" id="KW-1185">Reference proteome</keyword>
<sequence length="109" mass="12465">MKIELRVGFKPYFNVSELSAVELKPLKEHVKQSLAQYYAPDLKIYSQTYSNTDTIYLTVQSVCEENGKWRVEFSEQGEIDKRAWVNPQNPSDILVTAYEEGSSLSVSLP</sequence>
<dbReference type="RefSeq" id="WP_058447647.1">
    <property type="nucleotide sequence ID" value="NZ_CAAAHT010000018.1"/>
</dbReference>
<dbReference type="EMBL" id="LNYB01000085">
    <property type="protein sequence ID" value="KTC95167.1"/>
    <property type="molecule type" value="Genomic_DNA"/>
</dbReference>
<proteinExistence type="predicted"/>
<reference evidence="1 3" key="1">
    <citation type="submission" date="2015-11" db="EMBL/GenBank/DDBJ databases">
        <title>Genomic analysis of 38 Legionella species identifies large and diverse effector repertoires.</title>
        <authorList>
            <person name="Burstein D."/>
            <person name="Amaro F."/>
            <person name="Zusman T."/>
            <person name="Lifshitz Z."/>
            <person name="Cohen O."/>
            <person name="Gilbert J.A."/>
            <person name="Pupko T."/>
            <person name="Shuman H.A."/>
            <person name="Segal G."/>
        </authorList>
    </citation>
    <scope>NUCLEOTIDE SEQUENCE [LARGE SCALE GENOMIC DNA]</scope>
    <source>
        <strain evidence="1 3">WO-44C</strain>
    </source>
</reference>
<dbReference type="OrthoDB" id="5639162at2"/>
<accession>A0A0W0THT8</accession>
<dbReference type="AlphaFoldDB" id="A0A0W0THT8"/>
<evidence type="ECO:0000313" key="4">
    <source>
        <dbReference type="Proteomes" id="UP000251942"/>
    </source>
</evidence>
<dbReference type="Proteomes" id="UP000251942">
    <property type="component" value="Unassembled WGS sequence"/>
</dbReference>
<evidence type="ECO:0000313" key="1">
    <source>
        <dbReference type="EMBL" id="KTC95167.1"/>
    </source>
</evidence>